<gene>
    <name evidence="2" type="ORF">A5634_16815</name>
</gene>
<protein>
    <recommendedName>
        <fullName evidence="4">ArsR family transcriptional regulator</fullName>
    </recommendedName>
</protein>
<evidence type="ECO:0000313" key="3">
    <source>
        <dbReference type="Proteomes" id="UP000093928"/>
    </source>
</evidence>
<evidence type="ECO:0000256" key="1">
    <source>
        <dbReference type="SAM" id="MobiDB-lite"/>
    </source>
</evidence>
<dbReference type="Proteomes" id="UP000093928">
    <property type="component" value="Unassembled WGS sequence"/>
</dbReference>
<dbReference type="OrthoDB" id="3225323at2"/>
<dbReference type="InterPro" id="IPR011047">
    <property type="entry name" value="Quinoprotein_ADH-like_sf"/>
</dbReference>
<dbReference type="PANTHER" id="PTHR35340:SF5">
    <property type="entry name" value="ASST-DOMAIN-CONTAINING PROTEIN"/>
    <property type="match status" value="1"/>
</dbReference>
<organism evidence="2 3">
    <name type="scientific">Mycobacterium asiaticum</name>
    <dbReference type="NCBI Taxonomy" id="1790"/>
    <lineage>
        <taxon>Bacteria</taxon>
        <taxon>Bacillati</taxon>
        <taxon>Actinomycetota</taxon>
        <taxon>Actinomycetes</taxon>
        <taxon>Mycobacteriales</taxon>
        <taxon>Mycobacteriaceae</taxon>
        <taxon>Mycobacterium</taxon>
    </lineage>
</organism>
<dbReference type="PROSITE" id="PS51318">
    <property type="entry name" value="TAT"/>
    <property type="match status" value="1"/>
</dbReference>
<dbReference type="InterPro" id="IPR039535">
    <property type="entry name" value="ASST-like"/>
</dbReference>
<accession>A0A1A3PA40</accession>
<dbReference type="AlphaFoldDB" id="A0A1A3PA40"/>
<dbReference type="PROSITE" id="PS51257">
    <property type="entry name" value="PROKAR_LIPOPROTEIN"/>
    <property type="match status" value="1"/>
</dbReference>
<dbReference type="PANTHER" id="PTHR35340">
    <property type="entry name" value="PQQ ENZYME REPEAT PROTEIN-RELATED"/>
    <property type="match status" value="1"/>
</dbReference>
<feature type="region of interest" description="Disordered" evidence="1">
    <location>
        <begin position="28"/>
        <end position="49"/>
    </location>
</feature>
<sequence length="495" mass="51965">MASGVSRRQVGLATGALLAAGITGCGSSDGKSVPPPSAAAPPPGGARPAVSAQSLGYTVNVNNGGAPGYVFFVSGTTAANPGADSHASVLVIADKSGKIVWQRELPPGQTGGNLRVQTYQGKPVLTWWQGLKVGSHGIGVSYVADQHYNVIATVTPGDDLSSDIHEFRLTPDGHALITSYQEVSADLSAVGGPKDGSIYNCVATVVDVAAKKTLFRWDALTHIPIADSPAKYTAGQVLDPYHMNSIALDPEGNLVISMRAISTVFNVNPRSGAINWQLGGKHSTFELGGGVEFAFQHDAEMPDANTLTLFDNHFEGSRAQPGGGSVPSSLKWIRLDFETRKATLIHAQPHPGNLSAGAMGNLQRLPGGNTFSGWGTAGHIAEFGANGDMVYDATLSDGTYRAFLDEWTGDPVLPPQLVLNERTAHGIWNGATTVARWRLLQGRDSTVLRPVTTVEWAGYDTPIPLPDKPAGFYQLQALDAASVVINQTPPLPPGP</sequence>
<feature type="compositionally biased region" description="Pro residues" evidence="1">
    <location>
        <begin position="33"/>
        <end position="45"/>
    </location>
</feature>
<dbReference type="InterPro" id="IPR053143">
    <property type="entry name" value="Arylsulfate_ST"/>
</dbReference>
<comment type="caution">
    <text evidence="2">The sequence shown here is derived from an EMBL/GenBank/DDBJ whole genome shotgun (WGS) entry which is preliminary data.</text>
</comment>
<proteinExistence type="predicted"/>
<reference evidence="2 3" key="1">
    <citation type="submission" date="2016-06" db="EMBL/GenBank/DDBJ databases">
        <authorList>
            <person name="Kjaerup R.B."/>
            <person name="Dalgaard T.S."/>
            <person name="Juul-Madsen H.R."/>
        </authorList>
    </citation>
    <scope>NUCLEOTIDE SEQUENCE [LARGE SCALE GENOMIC DNA]</scope>
    <source>
        <strain evidence="2 3">1165133.8</strain>
    </source>
</reference>
<evidence type="ECO:0000313" key="2">
    <source>
        <dbReference type="EMBL" id="OBK30169.1"/>
    </source>
</evidence>
<dbReference type="EMBL" id="LZLS01000037">
    <property type="protein sequence ID" value="OBK30169.1"/>
    <property type="molecule type" value="Genomic_DNA"/>
</dbReference>
<dbReference type="SUPFAM" id="SSF50998">
    <property type="entry name" value="Quinoprotein alcohol dehydrogenase-like"/>
    <property type="match status" value="1"/>
</dbReference>
<evidence type="ECO:0008006" key="4">
    <source>
        <dbReference type="Google" id="ProtNLM"/>
    </source>
</evidence>
<name>A0A1A3PA40_MYCAS</name>
<dbReference type="Pfam" id="PF14269">
    <property type="entry name" value="Arylsulfotran_2"/>
    <property type="match status" value="1"/>
</dbReference>
<dbReference type="InterPro" id="IPR006311">
    <property type="entry name" value="TAT_signal"/>
</dbReference>
<dbReference type="RefSeq" id="WP_065142810.1">
    <property type="nucleotide sequence ID" value="NZ_LZLS01000037.1"/>
</dbReference>